<dbReference type="InterPro" id="IPR010721">
    <property type="entry name" value="UstE-like"/>
</dbReference>
<sequence length="233" mass="26706">MPWRYVINLQKAGTGLFCFGLMWKYQNFSLAAYSYTALHGTYGLVWLMKDAIHPDPQWDLKISLWGALNSFLIVLGPYWYAAWHTIANRVEVSPPRMALAVFLNIIGVVMMMGSDVQKFYVLKERRRAGTAAQSGQKKASGEVEAAEKKKSLISDGWFSRCRNPNYLGEMLIYGSFAVLAQSWIAWGILGSIWGTLFLRNMWMKEVSLRKKDGWKEYERRSGFLFPYLGRVSS</sequence>
<keyword evidence="1" id="KW-0812">Transmembrane</keyword>
<name>A0A0G4GC52_9ALVE</name>
<gene>
    <name evidence="2" type="ORF">Cvel_21173</name>
</gene>
<organism evidence="2">
    <name type="scientific">Chromera velia CCMP2878</name>
    <dbReference type="NCBI Taxonomy" id="1169474"/>
    <lineage>
        <taxon>Eukaryota</taxon>
        <taxon>Sar</taxon>
        <taxon>Alveolata</taxon>
        <taxon>Colpodellida</taxon>
        <taxon>Chromeraceae</taxon>
        <taxon>Chromera</taxon>
    </lineage>
</organism>
<dbReference type="PhylomeDB" id="A0A0G4GC52"/>
<feature type="transmembrane region" description="Helical" evidence="1">
    <location>
        <begin position="97"/>
        <end position="116"/>
    </location>
</feature>
<dbReference type="Gene3D" id="1.20.120.1630">
    <property type="match status" value="1"/>
</dbReference>
<keyword evidence="1" id="KW-1133">Transmembrane helix</keyword>
<accession>A0A0G4GC52</accession>
<evidence type="ECO:0000313" key="2">
    <source>
        <dbReference type="EMBL" id="CEM26545.1"/>
    </source>
</evidence>
<feature type="transmembrane region" description="Helical" evidence="1">
    <location>
        <begin position="30"/>
        <end position="48"/>
    </location>
</feature>
<dbReference type="AlphaFoldDB" id="A0A0G4GC52"/>
<feature type="transmembrane region" description="Helical" evidence="1">
    <location>
        <begin position="170"/>
        <end position="193"/>
    </location>
</feature>
<evidence type="ECO:0000256" key="1">
    <source>
        <dbReference type="SAM" id="Phobius"/>
    </source>
</evidence>
<dbReference type="PROSITE" id="PS50244">
    <property type="entry name" value="S5A_REDUCTASE"/>
    <property type="match status" value="1"/>
</dbReference>
<dbReference type="EMBL" id="CDMZ01001065">
    <property type="protein sequence ID" value="CEM26545.1"/>
    <property type="molecule type" value="Genomic_DNA"/>
</dbReference>
<feature type="transmembrane region" description="Helical" evidence="1">
    <location>
        <begin position="60"/>
        <end position="81"/>
    </location>
</feature>
<dbReference type="VEuPathDB" id="CryptoDB:Cvel_21173"/>
<reference evidence="2" key="1">
    <citation type="submission" date="2014-11" db="EMBL/GenBank/DDBJ databases">
        <authorList>
            <person name="Otto D Thomas"/>
            <person name="Naeem Raeece"/>
        </authorList>
    </citation>
    <scope>NUCLEOTIDE SEQUENCE</scope>
</reference>
<protein>
    <submittedName>
        <fullName evidence="2">Uncharacterized protein</fullName>
    </submittedName>
</protein>
<proteinExistence type="predicted"/>
<keyword evidence="1" id="KW-0472">Membrane</keyword>
<dbReference type="Pfam" id="PF06966">
    <property type="entry name" value="DUF1295"/>
    <property type="match status" value="1"/>
</dbReference>